<evidence type="ECO:0000313" key="13">
    <source>
        <dbReference type="EMBL" id="KJE75465.1"/>
    </source>
</evidence>
<keyword evidence="4" id="KW-0678">Repressor</keyword>
<dbReference type="Pfam" id="PF01475">
    <property type="entry name" value="FUR"/>
    <property type="match status" value="1"/>
</dbReference>
<protein>
    <submittedName>
        <fullName evidence="13">Transcriptional regulator FurA</fullName>
    </submittedName>
</protein>
<reference evidence="13 14" key="1">
    <citation type="submission" date="2015-01" db="EMBL/GenBank/DDBJ databases">
        <title>Draft genome of the acidophilic iron oxidizer Ferrimicrobium acidiphilum strain T23.</title>
        <authorList>
            <person name="Poehlein A."/>
            <person name="Eisen S."/>
            <person name="Schloemann M."/>
            <person name="Johnson B.D."/>
            <person name="Daniel R."/>
            <person name="Muehling M."/>
        </authorList>
    </citation>
    <scope>NUCLEOTIDE SEQUENCE [LARGE SCALE GENOMIC DNA]</scope>
    <source>
        <strain evidence="13 14">T23</strain>
    </source>
</reference>
<dbReference type="InterPro" id="IPR043135">
    <property type="entry name" value="Fur_C"/>
</dbReference>
<dbReference type="Gene3D" id="3.30.1490.190">
    <property type="match status" value="1"/>
</dbReference>
<feature type="compositionally biased region" description="Basic and acidic residues" evidence="12">
    <location>
        <begin position="159"/>
        <end position="176"/>
    </location>
</feature>
<evidence type="ECO:0000256" key="2">
    <source>
        <dbReference type="ARBA" id="ARBA00007957"/>
    </source>
</evidence>
<dbReference type="GeneID" id="78373773"/>
<dbReference type="PANTHER" id="PTHR33202:SF18">
    <property type="entry name" value="TRANSCRIPTIONAL REGULATOR FURA"/>
    <property type="match status" value="1"/>
</dbReference>
<dbReference type="InterPro" id="IPR036388">
    <property type="entry name" value="WH-like_DNA-bd_sf"/>
</dbReference>
<dbReference type="STRING" id="1121877.FEAC_28050"/>
<evidence type="ECO:0000256" key="1">
    <source>
        <dbReference type="ARBA" id="ARBA00004496"/>
    </source>
</evidence>
<evidence type="ECO:0000256" key="4">
    <source>
        <dbReference type="ARBA" id="ARBA00022491"/>
    </source>
</evidence>
<dbReference type="GO" id="GO:0000976">
    <property type="term" value="F:transcription cis-regulatory region binding"/>
    <property type="evidence" value="ECO:0007669"/>
    <property type="project" value="TreeGrafter"/>
</dbReference>
<dbReference type="EMBL" id="JXUW01000040">
    <property type="protein sequence ID" value="KJE75465.1"/>
    <property type="molecule type" value="Genomic_DNA"/>
</dbReference>
<dbReference type="Gene3D" id="1.10.10.10">
    <property type="entry name" value="Winged helix-like DNA-binding domain superfamily/Winged helix DNA-binding domain"/>
    <property type="match status" value="1"/>
</dbReference>
<dbReference type="RefSeq" id="WP_081901245.1">
    <property type="nucleotide sequence ID" value="NZ_JQKF01000045.1"/>
</dbReference>
<comment type="caution">
    <text evidence="13">The sequence shown here is derived from an EMBL/GenBank/DDBJ whole genome shotgun (WGS) entry which is preliminary data.</text>
</comment>
<keyword evidence="7" id="KW-0408">Iron</keyword>
<evidence type="ECO:0000256" key="8">
    <source>
        <dbReference type="ARBA" id="ARBA00023015"/>
    </source>
</evidence>
<dbReference type="AlphaFoldDB" id="A0A0D8FQA1"/>
<dbReference type="GO" id="GO:1900376">
    <property type="term" value="P:regulation of secondary metabolite biosynthetic process"/>
    <property type="evidence" value="ECO:0007669"/>
    <property type="project" value="TreeGrafter"/>
</dbReference>
<feature type="binding site" evidence="11">
    <location>
        <position position="95"/>
    </location>
    <ligand>
        <name>Zn(2+)</name>
        <dbReference type="ChEBI" id="CHEBI:29105"/>
    </ligand>
</feature>
<evidence type="ECO:0000256" key="5">
    <source>
        <dbReference type="ARBA" id="ARBA00022723"/>
    </source>
</evidence>
<feature type="region of interest" description="Disordered" evidence="12">
    <location>
        <begin position="141"/>
        <end position="176"/>
    </location>
</feature>
<keyword evidence="9" id="KW-0238">DNA-binding</keyword>
<dbReference type="eggNOG" id="COG0735">
    <property type="taxonomic scope" value="Bacteria"/>
</dbReference>
<dbReference type="CDD" id="cd07153">
    <property type="entry name" value="Fur_like"/>
    <property type="match status" value="1"/>
</dbReference>
<dbReference type="InterPro" id="IPR002481">
    <property type="entry name" value="FUR"/>
</dbReference>
<dbReference type="PANTHER" id="PTHR33202">
    <property type="entry name" value="ZINC UPTAKE REGULATION PROTEIN"/>
    <property type="match status" value="1"/>
</dbReference>
<evidence type="ECO:0000256" key="6">
    <source>
        <dbReference type="ARBA" id="ARBA00022833"/>
    </source>
</evidence>
<sequence length="176" mass="19500">MVQKREDLVELVRSAGLRITASRVAVLLVLSRSPHVTTDTIIREVNAELGSISSQAVYNVLAAFVAAGLIRRVEPAGSVALYELRVADNHHHVVCRRCAAVRDVDCAVGRRPCLTPADAHGYQLDEAEVTYWGICPSCQEGMESGSRDNRQKMSKHYGSKREGAKPLDQREDRYVR</sequence>
<dbReference type="OrthoDB" id="5242893at2"/>
<dbReference type="InterPro" id="IPR036390">
    <property type="entry name" value="WH_DNA-bd_sf"/>
</dbReference>
<evidence type="ECO:0000256" key="12">
    <source>
        <dbReference type="SAM" id="MobiDB-lite"/>
    </source>
</evidence>
<dbReference type="GO" id="GO:0005737">
    <property type="term" value="C:cytoplasm"/>
    <property type="evidence" value="ECO:0007669"/>
    <property type="project" value="UniProtKB-SubCell"/>
</dbReference>
<keyword evidence="5 11" id="KW-0479">Metal-binding</keyword>
<name>A0A0D8FQA1_9ACTN</name>
<feature type="binding site" evidence="11">
    <location>
        <position position="135"/>
    </location>
    <ligand>
        <name>Zn(2+)</name>
        <dbReference type="ChEBI" id="CHEBI:29105"/>
    </ligand>
</feature>
<dbReference type="PATRIC" id="fig|1121877.4.peg.3154"/>
<gene>
    <name evidence="13" type="primary">furA</name>
    <name evidence="13" type="ORF">FEAC_28050</name>
</gene>
<feature type="binding site" evidence="11">
    <location>
        <position position="138"/>
    </location>
    <ligand>
        <name>Zn(2+)</name>
        <dbReference type="ChEBI" id="CHEBI:29105"/>
    </ligand>
</feature>
<dbReference type="Proteomes" id="UP000032336">
    <property type="component" value="Unassembled WGS sequence"/>
</dbReference>
<keyword evidence="10" id="KW-0804">Transcription</keyword>
<keyword evidence="8" id="KW-0805">Transcription regulation</keyword>
<evidence type="ECO:0000256" key="9">
    <source>
        <dbReference type="ARBA" id="ARBA00023125"/>
    </source>
</evidence>
<organism evidence="13 14">
    <name type="scientific">Ferrimicrobium acidiphilum DSM 19497</name>
    <dbReference type="NCBI Taxonomy" id="1121877"/>
    <lineage>
        <taxon>Bacteria</taxon>
        <taxon>Bacillati</taxon>
        <taxon>Actinomycetota</taxon>
        <taxon>Acidimicrobiia</taxon>
        <taxon>Acidimicrobiales</taxon>
        <taxon>Acidimicrobiaceae</taxon>
        <taxon>Ferrimicrobium</taxon>
    </lineage>
</organism>
<keyword evidence="3" id="KW-0963">Cytoplasm</keyword>
<dbReference type="GO" id="GO:0008270">
    <property type="term" value="F:zinc ion binding"/>
    <property type="evidence" value="ECO:0007669"/>
    <property type="project" value="TreeGrafter"/>
</dbReference>
<dbReference type="GO" id="GO:0003700">
    <property type="term" value="F:DNA-binding transcription factor activity"/>
    <property type="evidence" value="ECO:0007669"/>
    <property type="project" value="InterPro"/>
</dbReference>
<comment type="cofactor">
    <cofactor evidence="11">
        <name>Zn(2+)</name>
        <dbReference type="ChEBI" id="CHEBI:29105"/>
    </cofactor>
    <text evidence="11">Binds 1 zinc ion per subunit.</text>
</comment>
<accession>A0A0D8FQA1</accession>
<comment type="subcellular location">
    <subcellularLocation>
        <location evidence="1">Cytoplasm</location>
    </subcellularLocation>
</comment>
<keyword evidence="6 11" id="KW-0862">Zinc</keyword>
<evidence type="ECO:0000256" key="3">
    <source>
        <dbReference type="ARBA" id="ARBA00022490"/>
    </source>
</evidence>
<evidence type="ECO:0000313" key="14">
    <source>
        <dbReference type="Proteomes" id="UP000032336"/>
    </source>
</evidence>
<dbReference type="GO" id="GO:0045892">
    <property type="term" value="P:negative regulation of DNA-templated transcription"/>
    <property type="evidence" value="ECO:0007669"/>
    <property type="project" value="TreeGrafter"/>
</dbReference>
<evidence type="ECO:0000256" key="11">
    <source>
        <dbReference type="PIRSR" id="PIRSR602481-1"/>
    </source>
</evidence>
<comment type="similarity">
    <text evidence="2">Belongs to the Fur family.</text>
</comment>
<dbReference type="SUPFAM" id="SSF46785">
    <property type="entry name" value="Winged helix' DNA-binding domain"/>
    <property type="match status" value="1"/>
</dbReference>
<proteinExistence type="inferred from homology"/>
<evidence type="ECO:0000256" key="7">
    <source>
        <dbReference type="ARBA" id="ARBA00023004"/>
    </source>
</evidence>
<keyword evidence="14" id="KW-1185">Reference proteome</keyword>
<feature type="binding site" evidence="11">
    <location>
        <position position="98"/>
    </location>
    <ligand>
        <name>Zn(2+)</name>
        <dbReference type="ChEBI" id="CHEBI:29105"/>
    </ligand>
</feature>
<evidence type="ECO:0000256" key="10">
    <source>
        <dbReference type="ARBA" id="ARBA00023163"/>
    </source>
</evidence>